<dbReference type="Proteomes" id="UP000831327">
    <property type="component" value="Chromosome"/>
</dbReference>
<feature type="transmembrane region" description="Helical" evidence="1">
    <location>
        <begin position="215"/>
        <end position="236"/>
    </location>
</feature>
<feature type="transmembrane region" description="Helical" evidence="1">
    <location>
        <begin position="37"/>
        <end position="55"/>
    </location>
</feature>
<organism evidence="2 3">
    <name type="scientific">Roseomonas fluvialis</name>
    <dbReference type="NCBI Taxonomy" id="1750527"/>
    <lineage>
        <taxon>Bacteria</taxon>
        <taxon>Pseudomonadati</taxon>
        <taxon>Pseudomonadota</taxon>
        <taxon>Alphaproteobacteria</taxon>
        <taxon>Acetobacterales</taxon>
        <taxon>Roseomonadaceae</taxon>
        <taxon>Roseomonas</taxon>
    </lineage>
</organism>
<keyword evidence="1" id="KW-0812">Transmembrane</keyword>
<evidence type="ECO:0000313" key="3">
    <source>
        <dbReference type="Proteomes" id="UP000831327"/>
    </source>
</evidence>
<feature type="transmembrane region" description="Helical" evidence="1">
    <location>
        <begin position="185"/>
        <end position="203"/>
    </location>
</feature>
<dbReference type="NCBIfam" id="TIGR03055">
    <property type="entry name" value="photo_alph_chp2"/>
    <property type="match status" value="1"/>
</dbReference>
<proteinExistence type="predicted"/>
<keyword evidence="1" id="KW-1133">Transmembrane helix</keyword>
<evidence type="ECO:0008006" key="4">
    <source>
        <dbReference type="Google" id="ProtNLM"/>
    </source>
</evidence>
<keyword evidence="3" id="KW-1185">Reference proteome</keyword>
<gene>
    <name evidence="2" type="ORF">Rmf_22100</name>
</gene>
<reference evidence="2 3" key="1">
    <citation type="journal article" date="2016" name="Microbes Environ.">
        <title>Phylogenetically diverse aerobic anoxygenic phototrophic bacteria isolated from epilithic biofilms in Tama river, Japan.</title>
        <authorList>
            <person name="Hirose S."/>
            <person name="Matsuura K."/>
            <person name="Haruta S."/>
        </authorList>
    </citation>
    <scope>NUCLEOTIDE SEQUENCE [LARGE SCALE GENOMIC DNA]</scope>
    <source>
        <strain evidence="2 3">S08</strain>
    </source>
</reference>
<dbReference type="RefSeq" id="WP_244459491.1">
    <property type="nucleotide sequence ID" value="NZ_AP025637.1"/>
</dbReference>
<accession>A0ABN6P1D7</accession>
<feature type="transmembrane region" description="Helical" evidence="1">
    <location>
        <begin position="6"/>
        <end position="25"/>
    </location>
</feature>
<sequence>MAEIGIPALVTVFAWWFSTGLILLLDGLRRETFRRSMAFATAFLLAALFGVWAIGQDTSVTGAYLGFLCGLAVWGWIELSFLTGLITGPRRTPCPPGLSGPRRVAAAIGAILWHEFAIIVAAAMLVALSWGAANQVAVWTFMILWIMRQSTKLNIFLGARNTGEVFLPDHLRYIGSYFRHRSMNLLFPVSVMASTLFCAWLFHHAVKAGATPFEVTGASLLGTLAALAVLEHWFLMMPLPIERLWRWAMDRREASGRPAPRVAAWESGLSAPCDADRLGRLLSDVADGAYGPVESLRGTLRSSSGWVEFDLTGGRAQVAAFTPATNAAPRVVAVGATQDLMRLRAALIACLRPAAA</sequence>
<dbReference type="EMBL" id="AP025637">
    <property type="protein sequence ID" value="BDG72281.1"/>
    <property type="molecule type" value="Genomic_DNA"/>
</dbReference>
<evidence type="ECO:0000313" key="2">
    <source>
        <dbReference type="EMBL" id="BDG72281.1"/>
    </source>
</evidence>
<name>A0ABN6P1D7_9PROT</name>
<feature type="transmembrane region" description="Helical" evidence="1">
    <location>
        <begin position="104"/>
        <end position="124"/>
    </location>
</feature>
<protein>
    <recommendedName>
        <fullName evidence="4">Photosynthetic complex assembly protein 2</fullName>
    </recommendedName>
</protein>
<dbReference type="InterPro" id="IPR017496">
    <property type="entry name" value="Photo_alph_chp2"/>
</dbReference>
<keyword evidence="1" id="KW-0472">Membrane</keyword>
<evidence type="ECO:0000256" key="1">
    <source>
        <dbReference type="SAM" id="Phobius"/>
    </source>
</evidence>
<feature type="transmembrane region" description="Helical" evidence="1">
    <location>
        <begin position="61"/>
        <end position="83"/>
    </location>
</feature>
<dbReference type="Pfam" id="PF12291">
    <property type="entry name" value="DUF3623"/>
    <property type="match status" value="1"/>
</dbReference>